<evidence type="ECO:0000256" key="3">
    <source>
        <dbReference type="ARBA" id="ARBA00022475"/>
    </source>
</evidence>
<dbReference type="GO" id="GO:0009246">
    <property type="term" value="P:enterobacterial common antigen biosynthetic process"/>
    <property type="evidence" value="ECO:0007669"/>
    <property type="project" value="TreeGrafter"/>
</dbReference>
<evidence type="ECO:0000256" key="6">
    <source>
        <dbReference type="ARBA" id="ARBA00023136"/>
    </source>
</evidence>
<accession>A0A0R2M9D7</accession>
<feature type="transmembrane region" description="Helical" evidence="7">
    <location>
        <begin position="89"/>
        <end position="106"/>
    </location>
</feature>
<evidence type="ECO:0000256" key="7">
    <source>
        <dbReference type="SAM" id="Phobius"/>
    </source>
</evidence>
<comment type="caution">
    <text evidence="9">The sequence shown here is derived from an EMBL/GenBank/DDBJ whole genome shotgun (WGS) entry which is preliminary data.</text>
</comment>
<organism evidence="9 10">
    <name type="scientific">Lactiplantibacillus xiangfangensis</name>
    <dbReference type="NCBI Taxonomy" id="942150"/>
    <lineage>
        <taxon>Bacteria</taxon>
        <taxon>Bacillati</taxon>
        <taxon>Bacillota</taxon>
        <taxon>Bacilli</taxon>
        <taxon>Lactobacillales</taxon>
        <taxon>Lactobacillaceae</taxon>
        <taxon>Lactiplantibacillus</taxon>
    </lineage>
</organism>
<sequence length="358" mass="40857">MATSTTKTESADIGDYLKVAACTAVILQSVLTLALKQPFSTTDQWIIGLSYNAVKFTAPAFIFGILFTTTRTTYPSQLSAYPHYLKRQWSALFIPSLFWTTIYLLGMPQLQQGTPFHSVKTFAWQFVNGNAAPHLWYNTMMLQFILLMPLFWWLARIATNPDRVKLILLMTLIGCALWVTFYDVTVWHGPHQRSWYLFDRFNLSFMGYAILGTLVARFSKPLAHKLACHRWLLRLSWCVLFGLTTAMLIYAGLPIHLNITSYIQPAMIGYDLVTIGLVVSLANNQIHRHARSVPVIHWLAIYAYRAYLANIFWLQLIWALGGRWLSVAPLPVIVSCYLVTWGCSFASAYGLHRLVQLF</sequence>
<dbReference type="PANTHER" id="PTHR40074">
    <property type="entry name" value="O-ACETYLTRANSFERASE WECH"/>
    <property type="match status" value="1"/>
</dbReference>
<feature type="transmembrane region" description="Helical" evidence="7">
    <location>
        <begin position="330"/>
        <end position="351"/>
    </location>
</feature>
<comment type="subcellular location">
    <subcellularLocation>
        <location evidence="1">Cell membrane</location>
        <topology evidence="1">Multi-pass membrane protein</topology>
    </subcellularLocation>
</comment>
<evidence type="ECO:0000256" key="5">
    <source>
        <dbReference type="ARBA" id="ARBA00022989"/>
    </source>
</evidence>
<feature type="transmembrane region" description="Helical" evidence="7">
    <location>
        <begin position="295"/>
        <end position="318"/>
    </location>
</feature>
<feature type="transmembrane region" description="Helical" evidence="7">
    <location>
        <begin position="262"/>
        <end position="283"/>
    </location>
</feature>
<dbReference type="AlphaFoldDB" id="A0A0R2M9D7"/>
<evidence type="ECO:0000313" key="10">
    <source>
        <dbReference type="Proteomes" id="UP000051783"/>
    </source>
</evidence>
<dbReference type="PANTHER" id="PTHR40074:SF2">
    <property type="entry name" value="O-ACETYLTRANSFERASE WECH"/>
    <property type="match status" value="1"/>
</dbReference>
<feature type="domain" description="Acyltransferase 3" evidence="8">
    <location>
        <begin position="15"/>
        <end position="346"/>
    </location>
</feature>
<keyword evidence="5 7" id="KW-1133">Transmembrane helix</keyword>
<feature type="transmembrane region" description="Helical" evidence="7">
    <location>
        <begin position="231"/>
        <end position="250"/>
    </location>
</feature>
<dbReference type="GO" id="GO:0016413">
    <property type="term" value="F:O-acetyltransferase activity"/>
    <property type="evidence" value="ECO:0007669"/>
    <property type="project" value="TreeGrafter"/>
</dbReference>
<keyword evidence="4 7" id="KW-0812">Transmembrane</keyword>
<reference evidence="9 10" key="1">
    <citation type="journal article" date="2015" name="Genome Announc.">
        <title>Expanding the biotechnology potential of lactobacilli through comparative genomics of 213 strains and associated genera.</title>
        <authorList>
            <person name="Sun Z."/>
            <person name="Harris H.M."/>
            <person name="McCann A."/>
            <person name="Guo C."/>
            <person name="Argimon S."/>
            <person name="Zhang W."/>
            <person name="Yang X."/>
            <person name="Jeffery I.B."/>
            <person name="Cooney J.C."/>
            <person name="Kagawa T.F."/>
            <person name="Liu W."/>
            <person name="Song Y."/>
            <person name="Salvetti E."/>
            <person name="Wrobel A."/>
            <person name="Rasinkangas P."/>
            <person name="Parkhill J."/>
            <person name="Rea M.C."/>
            <person name="O'Sullivan O."/>
            <person name="Ritari J."/>
            <person name="Douillard F.P."/>
            <person name="Paul Ross R."/>
            <person name="Yang R."/>
            <person name="Briner A.E."/>
            <person name="Felis G.E."/>
            <person name="de Vos W.M."/>
            <person name="Barrangou R."/>
            <person name="Klaenhammer T.R."/>
            <person name="Caufield P.W."/>
            <person name="Cui Y."/>
            <person name="Zhang H."/>
            <person name="O'Toole P.W."/>
        </authorList>
    </citation>
    <scope>NUCLEOTIDE SEQUENCE [LARGE SCALE GENOMIC DNA]</scope>
    <source>
        <strain evidence="9 10">LMG 26013</strain>
    </source>
</reference>
<dbReference type="RefSeq" id="WP_057707105.1">
    <property type="nucleotide sequence ID" value="NZ_JQCL01000080.1"/>
</dbReference>
<feature type="transmembrane region" description="Helical" evidence="7">
    <location>
        <begin position="201"/>
        <end position="219"/>
    </location>
</feature>
<feature type="transmembrane region" description="Helical" evidence="7">
    <location>
        <begin position="45"/>
        <end position="68"/>
    </location>
</feature>
<dbReference type="Proteomes" id="UP000051783">
    <property type="component" value="Unassembled WGS sequence"/>
</dbReference>
<keyword evidence="10" id="KW-1185">Reference proteome</keyword>
<evidence type="ECO:0000259" key="8">
    <source>
        <dbReference type="Pfam" id="PF01757"/>
    </source>
</evidence>
<evidence type="ECO:0000313" key="9">
    <source>
        <dbReference type="EMBL" id="KRO08514.1"/>
    </source>
</evidence>
<feature type="transmembrane region" description="Helical" evidence="7">
    <location>
        <begin position="135"/>
        <end position="154"/>
    </location>
</feature>
<dbReference type="OrthoDB" id="569695at2"/>
<comment type="similarity">
    <text evidence="2">Belongs to the acyltransferase 3 family.</text>
</comment>
<dbReference type="InterPro" id="IPR002656">
    <property type="entry name" value="Acyl_transf_3_dom"/>
</dbReference>
<evidence type="ECO:0000256" key="2">
    <source>
        <dbReference type="ARBA" id="ARBA00007400"/>
    </source>
</evidence>
<dbReference type="GO" id="GO:0005886">
    <property type="term" value="C:plasma membrane"/>
    <property type="evidence" value="ECO:0007669"/>
    <property type="project" value="UniProtKB-SubCell"/>
</dbReference>
<evidence type="ECO:0000256" key="1">
    <source>
        <dbReference type="ARBA" id="ARBA00004651"/>
    </source>
</evidence>
<dbReference type="PATRIC" id="fig|942150.3.peg.618"/>
<dbReference type="Pfam" id="PF01757">
    <property type="entry name" value="Acyl_transf_3"/>
    <property type="match status" value="1"/>
</dbReference>
<dbReference type="STRING" id="942150.IV64_GL000604"/>
<proteinExistence type="inferred from homology"/>
<keyword evidence="3" id="KW-1003">Cell membrane</keyword>
<protein>
    <recommendedName>
        <fullName evidence="8">Acyltransferase 3 domain-containing protein</fullName>
    </recommendedName>
</protein>
<evidence type="ECO:0000256" key="4">
    <source>
        <dbReference type="ARBA" id="ARBA00022692"/>
    </source>
</evidence>
<keyword evidence="6 7" id="KW-0472">Membrane</keyword>
<feature type="transmembrane region" description="Helical" evidence="7">
    <location>
        <begin position="166"/>
        <end position="189"/>
    </location>
</feature>
<gene>
    <name evidence="9" type="ORF">IV64_GL000604</name>
</gene>
<name>A0A0R2M9D7_9LACO</name>
<dbReference type="EMBL" id="JQCL01000080">
    <property type="protein sequence ID" value="KRO08514.1"/>
    <property type="molecule type" value="Genomic_DNA"/>
</dbReference>